<evidence type="ECO:0000256" key="3">
    <source>
        <dbReference type="ARBA" id="ARBA00006880"/>
    </source>
</evidence>
<keyword evidence="12" id="KW-0282">Flagellum</keyword>
<dbReference type="PRINTS" id="PR01002">
    <property type="entry name" value="FLGFLGJ"/>
</dbReference>
<evidence type="ECO:0000256" key="6">
    <source>
        <dbReference type="ARBA" id="ARBA00022764"/>
    </source>
</evidence>
<name>A0ABZ2XH10_9RHOO</name>
<dbReference type="PANTHER" id="PTHR33308:SF9">
    <property type="entry name" value="PEPTIDOGLYCAN HYDROLASE FLGJ"/>
    <property type="match status" value="1"/>
</dbReference>
<comment type="similarity">
    <text evidence="4">In the C-terminal section; belongs to the glycosyl hydrolase 73 family.</text>
</comment>
<reference evidence="12 13" key="1">
    <citation type="submission" date="2024-04" db="EMBL/GenBank/DDBJ databases">
        <title>Dissimilatory iodate-reducing microorganisms contribute to the enrichment of iodine in groundwater.</title>
        <authorList>
            <person name="Jiang Z."/>
        </authorList>
    </citation>
    <scope>NUCLEOTIDE SEQUENCE [LARGE SCALE GENOMIC DNA]</scope>
    <source>
        <strain evidence="12 13">NCP973</strain>
    </source>
</reference>
<evidence type="ECO:0000256" key="8">
    <source>
        <dbReference type="ARBA" id="ARBA00023295"/>
    </source>
</evidence>
<keyword evidence="12" id="KW-0966">Cell projection</keyword>
<protein>
    <recommendedName>
        <fullName evidence="5">Peptidoglycan hydrolase FlgJ</fullName>
    </recommendedName>
    <alternativeName>
        <fullName evidence="10">Muramidase FlgJ</fullName>
    </alternativeName>
</protein>
<dbReference type="NCBIfam" id="TIGR02541">
    <property type="entry name" value="flagell_FlgJ"/>
    <property type="match status" value="1"/>
</dbReference>
<accession>A0ABZ2XH10</accession>
<evidence type="ECO:0000256" key="5">
    <source>
        <dbReference type="ARBA" id="ARBA00013433"/>
    </source>
</evidence>
<evidence type="ECO:0000259" key="11">
    <source>
        <dbReference type="SMART" id="SM00047"/>
    </source>
</evidence>
<comment type="function">
    <text evidence="1">Flagellum-specific muramidase which hydrolyzes the peptidoglycan layer to assemble the rod structure in the periplasmic space.</text>
</comment>
<dbReference type="Pfam" id="PF10135">
    <property type="entry name" value="Rod-binding"/>
    <property type="match status" value="1"/>
</dbReference>
<evidence type="ECO:0000313" key="13">
    <source>
        <dbReference type="Proteomes" id="UP001479520"/>
    </source>
</evidence>
<sequence length="324" mass="34738">MVTKIQNAPNRAAFDVQASQDLRNQFKKDPQGGLKAAAQQFETLFLQMVLKSMRDTVPTDGLMHSDQTRFYNSLLDQQMAQNMASSGNGIGFARLIEQQLGGHLGGAQLEDGIDDLSAMIAGKGLPAGLPAAGALQYREVPSSLPTSAAYALQNALAANSARSSGEAPTSARDFVNQLWPNAVEASRSTGIPPQFLVAHAALESGWGKSEIRHPDGSSAHNLFGIKAGKSWTGKTVDTLTTEYVNGVPQQSVEKFRAYDSYADAFRDYANLLRNNPRYGGVIGTQDGTEFARRLQTAGYATDPKYAEKLSGIINGPTLRQALIG</sequence>
<dbReference type="SMART" id="SM00047">
    <property type="entry name" value="LYZ2"/>
    <property type="match status" value="1"/>
</dbReference>
<proteinExistence type="inferred from homology"/>
<dbReference type="Gene3D" id="1.10.530.10">
    <property type="match status" value="1"/>
</dbReference>
<feature type="domain" description="Mannosyl-glycoprotein endo-beta-N-acetylglucosamidase-like" evidence="11">
    <location>
        <begin position="164"/>
        <end position="317"/>
    </location>
</feature>
<dbReference type="PANTHER" id="PTHR33308">
    <property type="entry name" value="PEPTIDOGLYCAN HYDROLASE FLGJ"/>
    <property type="match status" value="1"/>
</dbReference>
<keyword evidence="7 12" id="KW-0378">Hydrolase</keyword>
<comment type="similarity">
    <text evidence="3">In the N-terminal section; belongs to the FlgJ family.</text>
</comment>
<dbReference type="InterPro" id="IPR002901">
    <property type="entry name" value="MGlyc_endo_b_GlcNAc-like_dom"/>
</dbReference>
<evidence type="ECO:0000256" key="2">
    <source>
        <dbReference type="ARBA" id="ARBA00004418"/>
    </source>
</evidence>
<keyword evidence="12" id="KW-0969">Cilium</keyword>
<evidence type="ECO:0000256" key="1">
    <source>
        <dbReference type="ARBA" id="ARBA00002954"/>
    </source>
</evidence>
<dbReference type="Proteomes" id="UP001479520">
    <property type="component" value="Chromosome"/>
</dbReference>
<dbReference type="InterPro" id="IPR051056">
    <property type="entry name" value="Glycosyl_Hydrolase_73"/>
</dbReference>
<organism evidence="12 13">
    <name type="scientific">Azonexus hydrophilus</name>
    <dbReference type="NCBI Taxonomy" id="418702"/>
    <lineage>
        <taxon>Bacteria</taxon>
        <taxon>Pseudomonadati</taxon>
        <taxon>Pseudomonadota</taxon>
        <taxon>Betaproteobacteria</taxon>
        <taxon>Rhodocyclales</taxon>
        <taxon>Azonexaceae</taxon>
        <taxon>Azonexus</taxon>
    </lineage>
</organism>
<evidence type="ECO:0000256" key="4">
    <source>
        <dbReference type="ARBA" id="ARBA00007974"/>
    </source>
</evidence>
<dbReference type="Pfam" id="PF01832">
    <property type="entry name" value="Glucosaminidase"/>
    <property type="match status" value="1"/>
</dbReference>
<evidence type="ECO:0000256" key="7">
    <source>
        <dbReference type="ARBA" id="ARBA00022801"/>
    </source>
</evidence>
<dbReference type="InterPro" id="IPR019301">
    <property type="entry name" value="Flagellar_prot_FlgJ_N"/>
</dbReference>
<dbReference type="EMBL" id="CP151406">
    <property type="protein sequence ID" value="WZJ21197.1"/>
    <property type="molecule type" value="Genomic_DNA"/>
</dbReference>
<evidence type="ECO:0000256" key="9">
    <source>
        <dbReference type="ARBA" id="ARBA00023316"/>
    </source>
</evidence>
<evidence type="ECO:0000313" key="12">
    <source>
        <dbReference type="EMBL" id="WZJ21197.1"/>
    </source>
</evidence>
<gene>
    <name evidence="12" type="primary">flgJ</name>
    <name evidence="12" type="ORF">AADV58_14770</name>
</gene>
<dbReference type="RefSeq" id="WP_341743551.1">
    <property type="nucleotide sequence ID" value="NZ_CP151406.1"/>
</dbReference>
<comment type="subcellular location">
    <subcellularLocation>
        <location evidence="2">Periplasm</location>
    </subcellularLocation>
</comment>
<evidence type="ECO:0000256" key="10">
    <source>
        <dbReference type="ARBA" id="ARBA00030835"/>
    </source>
</evidence>
<keyword evidence="6" id="KW-0574">Periplasm</keyword>
<dbReference type="InterPro" id="IPR013377">
    <property type="entry name" value="FlgJ"/>
</dbReference>
<dbReference type="GO" id="GO:0016787">
    <property type="term" value="F:hydrolase activity"/>
    <property type="evidence" value="ECO:0007669"/>
    <property type="project" value="UniProtKB-KW"/>
</dbReference>
<keyword evidence="9" id="KW-0961">Cell wall biogenesis/degradation</keyword>
<dbReference type="Gene3D" id="2.10.70.40">
    <property type="entry name" value="peptidoglycan hydrolase"/>
    <property type="match status" value="1"/>
</dbReference>
<keyword evidence="8" id="KW-0326">Glycosidase</keyword>
<keyword evidence="13" id="KW-1185">Reference proteome</keyword>